<dbReference type="EMBL" id="DS985241">
    <property type="protein sequence ID" value="EDV28511.1"/>
    <property type="molecule type" value="Genomic_DNA"/>
</dbReference>
<protein>
    <recommendedName>
        <fullName evidence="2">DOMON domain-containing protein</fullName>
    </recommendedName>
</protein>
<dbReference type="InParanoid" id="B3RJK6"/>
<dbReference type="GeneID" id="6748928"/>
<evidence type="ECO:0000313" key="3">
    <source>
        <dbReference type="EMBL" id="EDV28511.1"/>
    </source>
</evidence>
<dbReference type="PhylomeDB" id="B3RJK6"/>
<dbReference type="HOGENOM" id="CLU_1449467_0_0_1"/>
<dbReference type="SMART" id="SM00664">
    <property type="entry name" value="DoH"/>
    <property type="match status" value="1"/>
</dbReference>
<evidence type="ECO:0000259" key="2">
    <source>
        <dbReference type="PROSITE" id="PS50836"/>
    </source>
</evidence>
<name>B3RJK6_TRIAD</name>
<accession>B3RJK6</accession>
<feature type="chain" id="PRO_5002796699" description="DOMON domain-containing protein" evidence="1">
    <location>
        <begin position="26"/>
        <end position="187"/>
    </location>
</feature>
<evidence type="ECO:0000313" key="4">
    <source>
        <dbReference type="Proteomes" id="UP000009022"/>
    </source>
</evidence>
<feature type="domain" description="DOMON" evidence="2">
    <location>
        <begin position="43"/>
        <end position="157"/>
    </location>
</feature>
<sequence>MAKLAFISVISVSILLLCLIKHSATSSCNGKLTADCNKMTRVCNQELSWRATKEEIEFTITAKTDKWLGVGVSKDQLMPFTDTYVGWTARGKTYLSDRYIGQYRTAPTLDSNQNVFNVNGSYANGYSSLSFKRPITTGDSNDISVNGCRYFFLAIGGSFNEATKQIDRHVSTPIATPQAICIDPSKC</sequence>
<keyword evidence="1" id="KW-0732">Signal</keyword>
<dbReference type="PANTHER" id="PTHR46901">
    <property type="entry name" value="GH04942P"/>
    <property type="match status" value="1"/>
</dbReference>
<organism evidence="3 4">
    <name type="scientific">Trichoplax adhaerens</name>
    <name type="common">Trichoplax reptans</name>
    <dbReference type="NCBI Taxonomy" id="10228"/>
    <lineage>
        <taxon>Eukaryota</taxon>
        <taxon>Metazoa</taxon>
        <taxon>Placozoa</taxon>
        <taxon>Uniplacotomia</taxon>
        <taxon>Trichoplacea</taxon>
        <taxon>Trichoplacidae</taxon>
        <taxon>Trichoplax</taxon>
    </lineage>
</organism>
<dbReference type="PROSITE" id="PS50836">
    <property type="entry name" value="DOMON"/>
    <property type="match status" value="1"/>
</dbReference>
<dbReference type="InterPro" id="IPR005018">
    <property type="entry name" value="DOMON_domain"/>
</dbReference>
<dbReference type="OrthoDB" id="188511at2759"/>
<feature type="signal peptide" evidence="1">
    <location>
        <begin position="1"/>
        <end position="25"/>
    </location>
</feature>
<dbReference type="Pfam" id="PF03351">
    <property type="entry name" value="DOMON"/>
    <property type="match status" value="1"/>
</dbReference>
<dbReference type="CDD" id="cd09631">
    <property type="entry name" value="DOMON_DOH"/>
    <property type="match status" value="1"/>
</dbReference>
<reference evidence="3 4" key="1">
    <citation type="journal article" date="2008" name="Nature">
        <title>The Trichoplax genome and the nature of placozoans.</title>
        <authorList>
            <person name="Srivastava M."/>
            <person name="Begovic E."/>
            <person name="Chapman J."/>
            <person name="Putnam N.H."/>
            <person name="Hellsten U."/>
            <person name="Kawashima T."/>
            <person name="Kuo A."/>
            <person name="Mitros T."/>
            <person name="Salamov A."/>
            <person name="Carpenter M.L."/>
            <person name="Signorovitch A.Y."/>
            <person name="Moreno M.A."/>
            <person name="Kamm K."/>
            <person name="Grimwood J."/>
            <person name="Schmutz J."/>
            <person name="Shapiro H."/>
            <person name="Grigoriev I.V."/>
            <person name="Buss L.W."/>
            <person name="Schierwater B."/>
            <person name="Dellaporta S.L."/>
            <person name="Rokhsar D.S."/>
        </authorList>
    </citation>
    <scope>NUCLEOTIDE SEQUENCE [LARGE SCALE GENOMIC DNA]</scope>
    <source>
        <strain evidence="3 4">Grell-BS-1999</strain>
    </source>
</reference>
<evidence type="ECO:0000256" key="1">
    <source>
        <dbReference type="SAM" id="SignalP"/>
    </source>
</evidence>
<dbReference type="eggNOG" id="KOG4293">
    <property type="taxonomic scope" value="Eukaryota"/>
</dbReference>
<dbReference type="PANTHER" id="PTHR46901:SF2">
    <property type="entry name" value="GH04942P"/>
    <property type="match status" value="1"/>
</dbReference>
<gene>
    <name evidence="3" type="ORF">TRIADDRAFT_51500</name>
</gene>
<dbReference type="OMA" id="EQRICIR"/>
<proteinExistence type="predicted"/>
<dbReference type="RefSeq" id="XP_002107713.1">
    <property type="nucleotide sequence ID" value="XM_002107677.1"/>
</dbReference>
<dbReference type="STRING" id="10228.B3RJK6"/>
<dbReference type="KEGG" id="tad:TRIADDRAFT_51500"/>
<dbReference type="InterPro" id="IPR045266">
    <property type="entry name" value="DOH_DOMON"/>
</dbReference>
<dbReference type="AlphaFoldDB" id="B3RJK6"/>
<keyword evidence="4" id="KW-1185">Reference proteome</keyword>
<dbReference type="Proteomes" id="UP000009022">
    <property type="component" value="Unassembled WGS sequence"/>
</dbReference>
<dbReference type="CTD" id="6748928"/>